<dbReference type="Proteomes" id="UP001234989">
    <property type="component" value="Chromosome 1"/>
</dbReference>
<evidence type="ECO:0000313" key="2">
    <source>
        <dbReference type="Proteomes" id="UP001234989"/>
    </source>
</evidence>
<proteinExistence type="predicted"/>
<dbReference type="AlphaFoldDB" id="A0AAF0PVK9"/>
<reference evidence="1" key="1">
    <citation type="submission" date="2023-08" db="EMBL/GenBank/DDBJ databases">
        <title>A de novo genome assembly of Solanum verrucosum Schlechtendal, a Mexican diploid species geographically isolated from the other diploid A-genome species in potato relatives.</title>
        <authorList>
            <person name="Hosaka K."/>
        </authorList>
    </citation>
    <scope>NUCLEOTIDE SEQUENCE</scope>
    <source>
        <tissue evidence="1">Young leaves</tissue>
    </source>
</reference>
<sequence length="66" mass="7432">MQTFQKLQVQPTVSTHGQLDDPRSILVVRCSPPATLPRTPQKFCLRVSLRRDLRTIGQTTVSGPWS</sequence>
<keyword evidence="2" id="KW-1185">Reference proteome</keyword>
<organism evidence="1 2">
    <name type="scientific">Solanum verrucosum</name>
    <dbReference type="NCBI Taxonomy" id="315347"/>
    <lineage>
        <taxon>Eukaryota</taxon>
        <taxon>Viridiplantae</taxon>
        <taxon>Streptophyta</taxon>
        <taxon>Embryophyta</taxon>
        <taxon>Tracheophyta</taxon>
        <taxon>Spermatophyta</taxon>
        <taxon>Magnoliopsida</taxon>
        <taxon>eudicotyledons</taxon>
        <taxon>Gunneridae</taxon>
        <taxon>Pentapetalae</taxon>
        <taxon>asterids</taxon>
        <taxon>lamiids</taxon>
        <taxon>Solanales</taxon>
        <taxon>Solanaceae</taxon>
        <taxon>Solanoideae</taxon>
        <taxon>Solaneae</taxon>
        <taxon>Solanum</taxon>
    </lineage>
</organism>
<name>A0AAF0PVK9_SOLVR</name>
<protein>
    <submittedName>
        <fullName evidence="1">Uncharacterized protein</fullName>
    </submittedName>
</protein>
<evidence type="ECO:0000313" key="1">
    <source>
        <dbReference type="EMBL" id="WMV09431.1"/>
    </source>
</evidence>
<gene>
    <name evidence="1" type="ORF">MTR67_002816</name>
</gene>
<dbReference type="EMBL" id="CP133612">
    <property type="protein sequence ID" value="WMV09431.1"/>
    <property type="molecule type" value="Genomic_DNA"/>
</dbReference>
<accession>A0AAF0PVK9</accession>